<dbReference type="OrthoDB" id="271604at2759"/>
<dbReference type="InterPro" id="IPR039731">
    <property type="entry name" value="Rce1"/>
</dbReference>
<keyword evidence="7 11" id="KW-1133">Transmembrane helix</keyword>
<comment type="catalytic activity">
    <reaction evidence="9">
        <text>Hydrolyzes the peptide bond -P2-(S-farnesyl or geranylgeranyl)C-P1'-P2'-P3'-COOH where P1' and P2' are amino acids with aliphatic sidechains and P3' is any C-terminal residue.</text>
        <dbReference type="EC" id="3.4.26.1"/>
    </reaction>
</comment>
<organism evidence="13 14">
    <name type="scientific">Pholiota conissans</name>
    <dbReference type="NCBI Taxonomy" id="109636"/>
    <lineage>
        <taxon>Eukaryota</taxon>
        <taxon>Fungi</taxon>
        <taxon>Dikarya</taxon>
        <taxon>Basidiomycota</taxon>
        <taxon>Agaricomycotina</taxon>
        <taxon>Agaricomycetes</taxon>
        <taxon>Agaricomycetidae</taxon>
        <taxon>Agaricales</taxon>
        <taxon>Agaricineae</taxon>
        <taxon>Strophariaceae</taxon>
        <taxon>Pholiota</taxon>
    </lineage>
</organism>
<evidence type="ECO:0000256" key="6">
    <source>
        <dbReference type="ARBA" id="ARBA00022824"/>
    </source>
</evidence>
<name>A0A9P5YWX7_9AGAR</name>
<feature type="transmembrane region" description="Helical" evidence="11">
    <location>
        <begin position="254"/>
        <end position="277"/>
    </location>
</feature>
<evidence type="ECO:0000256" key="9">
    <source>
        <dbReference type="ARBA" id="ARBA00047280"/>
    </source>
</evidence>
<keyword evidence="3" id="KW-0645">Protease</keyword>
<evidence type="ECO:0000313" key="13">
    <source>
        <dbReference type="EMBL" id="KAF9476205.1"/>
    </source>
</evidence>
<reference evidence="13" key="1">
    <citation type="submission" date="2020-11" db="EMBL/GenBank/DDBJ databases">
        <authorList>
            <consortium name="DOE Joint Genome Institute"/>
            <person name="Ahrendt S."/>
            <person name="Riley R."/>
            <person name="Andreopoulos W."/>
            <person name="Labutti K."/>
            <person name="Pangilinan J."/>
            <person name="Ruiz-Duenas F.J."/>
            <person name="Barrasa J.M."/>
            <person name="Sanchez-Garcia M."/>
            <person name="Camarero S."/>
            <person name="Miyauchi S."/>
            <person name="Serrano A."/>
            <person name="Linde D."/>
            <person name="Babiker R."/>
            <person name="Drula E."/>
            <person name="Ayuso-Fernandez I."/>
            <person name="Pacheco R."/>
            <person name="Padilla G."/>
            <person name="Ferreira P."/>
            <person name="Barriuso J."/>
            <person name="Kellner H."/>
            <person name="Castanera R."/>
            <person name="Alfaro M."/>
            <person name="Ramirez L."/>
            <person name="Pisabarro A.G."/>
            <person name="Kuo A."/>
            <person name="Tritt A."/>
            <person name="Lipzen A."/>
            <person name="He G."/>
            <person name="Yan M."/>
            <person name="Ng V."/>
            <person name="Cullen D."/>
            <person name="Martin F."/>
            <person name="Rosso M.-N."/>
            <person name="Henrissat B."/>
            <person name="Hibbett D."/>
            <person name="Martinez A.T."/>
            <person name="Grigoriev I.V."/>
        </authorList>
    </citation>
    <scope>NUCLEOTIDE SEQUENCE</scope>
    <source>
        <strain evidence="13">CIRM-BRFM 674</strain>
    </source>
</reference>
<evidence type="ECO:0000256" key="4">
    <source>
        <dbReference type="ARBA" id="ARBA00022692"/>
    </source>
</evidence>
<keyword evidence="8 11" id="KW-0472">Membrane</keyword>
<dbReference type="GO" id="GO:0004222">
    <property type="term" value="F:metalloendopeptidase activity"/>
    <property type="evidence" value="ECO:0007669"/>
    <property type="project" value="InterPro"/>
</dbReference>
<sequence length="354" mass="40324">MTHSTYNLLFPEPLLSTSSAHIISLLLSTIYVGSIYFSQRARLSLGSWNTKKDDDEDDVGKAMKGTRDDPDIVRARLLAVSLATIACMTVVFGVLWSRLRWDVHNVDLAWDATILRLGLPLCFIPASFDLSFTSLLSILPSFKLILPHLVVPILFSGPLFACFLGGELPGQRHWRWNTTVVQRFFTIHGARNYFIAPMTEEVVFRGCVLAVWHMADAGTRKMVWLAPLTFGLAHVHHVYENFHRFGSDWNAAKRALFITLFQLGYTTVFGAMVSFIFLRTGSILPPITAHMFCNIMGFPDIGTELRRFPKWRRAIITAYVLGIAGFIYTLNRWTVVANNIYWPRKEDVFVIRRF</sequence>
<feature type="transmembrane region" description="Helical" evidence="11">
    <location>
        <begin position="20"/>
        <end position="37"/>
    </location>
</feature>
<feature type="transmembrane region" description="Helical" evidence="11">
    <location>
        <begin position="314"/>
        <end position="333"/>
    </location>
</feature>
<dbReference type="EMBL" id="MU155303">
    <property type="protein sequence ID" value="KAF9476205.1"/>
    <property type="molecule type" value="Genomic_DNA"/>
</dbReference>
<evidence type="ECO:0000256" key="11">
    <source>
        <dbReference type="SAM" id="Phobius"/>
    </source>
</evidence>
<keyword evidence="4 11" id="KW-0812">Transmembrane</keyword>
<keyword evidence="14" id="KW-1185">Reference proteome</keyword>
<evidence type="ECO:0000259" key="12">
    <source>
        <dbReference type="Pfam" id="PF02517"/>
    </source>
</evidence>
<feature type="domain" description="CAAX prenyl protease 2/Lysostaphin resistance protein A-like" evidence="12">
    <location>
        <begin position="187"/>
        <end position="296"/>
    </location>
</feature>
<dbReference type="PANTHER" id="PTHR13046:SF0">
    <property type="entry name" value="CAAX PRENYL PROTEASE 2"/>
    <property type="match status" value="1"/>
</dbReference>
<evidence type="ECO:0000256" key="1">
    <source>
        <dbReference type="ARBA" id="ARBA00004477"/>
    </source>
</evidence>
<evidence type="ECO:0000256" key="7">
    <source>
        <dbReference type="ARBA" id="ARBA00022989"/>
    </source>
</evidence>
<keyword evidence="6" id="KW-0256">Endoplasmic reticulum</keyword>
<accession>A0A9P5YWX7</accession>
<dbReference type="GO" id="GO:0071586">
    <property type="term" value="P:CAAX-box protein processing"/>
    <property type="evidence" value="ECO:0007669"/>
    <property type="project" value="InterPro"/>
</dbReference>
<dbReference type="GO" id="GO:0005789">
    <property type="term" value="C:endoplasmic reticulum membrane"/>
    <property type="evidence" value="ECO:0007669"/>
    <property type="project" value="UniProtKB-SubCell"/>
</dbReference>
<dbReference type="InterPro" id="IPR003675">
    <property type="entry name" value="Rce1/LyrA-like_dom"/>
</dbReference>
<dbReference type="Pfam" id="PF02517">
    <property type="entry name" value="Rce1-like"/>
    <property type="match status" value="1"/>
</dbReference>
<protein>
    <recommendedName>
        <fullName evidence="10">intramembrane prenyl-peptidase Rce1</fullName>
        <ecNumber evidence="10">3.4.26.1</ecNumber>
    </recommendedName>
</protein>
<dbReference type="EC" id="3.4.26.1" evidence="10"/>
<feature type="transmembrane region" description="Helical" evidence="11">
    <location>
        <begin position="77"/>
        <end position="97"/>
    </location>
</feature>
<feature type="transmembrane region" description="Helical" evidence="11">
    <location>
        <begin position="146"/>
        <end position="166"/>
    </location>
</feature>
<dbReference type="AlphaFoldDB" id="A0A9P5YWX7"/>
<evidence type="ECO:0000256" key="5">
    <source>
        <dbReference type="ARBA" id="ARBA00022801"/>
    </source>
</evidence>
<evidence type="ECO:0000256" key="3">
    <source>
        <dbReference type="ARBA" id="ARBA00022670"/>
    </source>
</evidence>
<comment type="caution">
    <text evidence="13">The sequence shown here is derived from an EMBL/GenBank/DDBJ whole genome shotgun (WGS) entry which is preliminary data.</text>
</comment>
<evidence type="ECO:0000256" key="2">
    <source>
        <dbReference type="ARBA" id="ARBA00006897"/>
    </source>
</evidence>
<evidence type="ECO:0000313" key="14">
    <source>
        <dbReference type="Proteomes" id="UP000807469"/>
    </source>
</evidence>
<evidence type="ECO:0000256" key="8">
    <source>
        <dbReference type="ARBA" id="ARBA00023136"/>
    </source>
</evidence>
<proteinExistence type="inferred from homology"/>
<evidence type="ECO:0000256" key="10">
    <source>
        <dbReference type="ARBA" id="ARBA00049729"/>
    </source>
</evidence>
<keyword evidence="5" id="KW-0378">Hydrolase</keyword>
<comment type="similarity">
    <text evidence="2">Belongs to the peptidase U48 family.</text>
</comment>
<comment type="subcellular location">
    <subcellularLocation>
        <location evidence="1">Endoplasmic reticulum membrane</location>
        <topology evidence="1">Multi-pass membrane protein</topology>
    </subcellularLocation>
</comment>
<dbReference type="PANTHER" id="PTHR13046">
    <property type="entry name" value="PROTEASE U48 CAAX PRENYL PROTEASE RCE1"/>
    <property type="match status" value="1"/>
</dbReference>
<dbReference type="Proteomes" id="UP000807469">
    <property type="component" value="Unassembled WGS sequence"/>
</dbReference>
<gene>
    <name evidence="13" type="ORF">BDN70DRAFT_863660</name>
</gene>